<dbReference type="Pfam" id="PF05209">
    <property type="entry name" value="MinC_N"/>
    <property type="match status" value="1"/>
</dbReference>
<proteinExistence type="inferred from homology"/>
<feature type="region of interest" description="Disordered" evidence="7">
    <location>
        <begin position="101"/>
        <end position="132"/>
    </location>
</feature>
<comment type="caution">
    <text evidence="10">The sequence shown here is derived from an EMBL/GenBank/DDBJ whole genome shotgun (WGS) entry which is preliminary data.</text>
</comment>
<protein>
    <recommendedName>
        <fullName evidence="6">Probable septum site-determining protein MinC</fullName>
    </recommendedName>
</protein>
<dbReference type="Pfam" id="PF03775">
    <property type="entry name" value="MinC_C"/>
    <property type="match status" value="1"/>
</dbReference>
<dbReference type="InterPro" id="IPR013033">
    <property type="entry name" value="MinC"/>
</dbReference>
<comment type="function">
    <text evidence="5 6">Cell division inhibitor that blocks the formation of polar Z ring septums. Rapidly oscillates between the poles of the cell to destabilize FtsZ filaments that have formed before they mature into polar Z rings. Prevents FtsZ polymerization.</text>
</comment>
<evidence type="ECO:0000313" key="10">
    <source>
        <dbReference type="EMBL" id="MEL0658283.1"/>
    </source>
</evidence>
<evidence type="ECO:0000256" key="7">
    <source>
        <dbReference type="SAM" id="MobiDB-lite"/>
    </source>
</evidence>
<dbReference type="PANTHER" id="PTHR34108:SF1">
    <property type="entry name" value="SEPTUM SITE-DETERMINING PROTEIN MINC"/>
    <property type="match status" value="1"/>
</dbReference>
<dbReference type="Gene3D" id="3.30.70.260">
    <property type="match status" value="1"/>
</dbReference>
<evidence type="ECO:0000256" key="4">
    <source>
        <dbReference type="ARBA" id="ARBA00023306"/>
    </source>
</evidence>
<dbReference type="InterPro" id="IPR016098">
    <property type="entry name" value="CAP/MinC_C"/>
</dbReference>
<name>A0ABU9H979_9GAMM</name>
<evidence type="ECO:0000256" key="2">
    <source>
        <dbReference type="ARBA" id="ARBA00022618"/>
    </source>
</evidence>
<keyword evidence="11" id="KW-1185">Reference proteome</keyword>
<reference evidence="10 11" key="1">
    <citation type="submission" date="2024-02" db="EMBL/GenBank/DDBJ databases">
        <title>Bacteria isolated from the canopy kelp, Nereocystis luetkeana.</title>
        <authorList>
            <person name="Pfister C.A."/>
            <person name="Younker I.T."/>
            <person name="Light S.H."/>
        </authorList>
    </citation>
    <scope>NUCLEOTIDE SEQUENCE [LARGE SCALE GENOMIC DNA]</scope>
    <source>
        <strain evidence="10 11">TI.2.07</strain>
    </source>
</reference>
<dbReference type="SUPFAM" id="SSF63848">
    <property type="entry name" value="Cell-division inhibitor MinC, C-terminal domain"/>
    <property type="match status" value="1"/>
</dbReference>
<gene>
    <name evidence="6 10" type="primary">minC</name>
    <name evidence="10" type="ORF">V6255_03935</name>
</gene>
<dbReference type="InterPro" id="IPR005526">
    <property type="entry name" value="Septum_form_inhib_MinC_C"/>
</dbReference>
<organism evidence="10 11">
    <name type="scientific">Psychromonas arctica</name>
    <dbReference type="NCBI Taxonomy" id="168275"/>
    <lineage>
        <taxon>Bacteria</taxon>
        <taxon>Pseudomonadati</taxon>
        <taxon>Pseudomonadota</taxon>
        <taxon>Gammaproteobacteria</taxon>
        <taxon>Alteromonadales</taxon>
        <taxon>Psychromonadaceae</taxon>
        <taxon>Psychromonas</taxon>
    </lineage>
</organism>
<dbReference type="EMBL" id="JBAKBA010000006">
    <property type="protein sequence ID" value="MEL0658283.1"/>
    <property type="molecule type" value="Genomic_DNA"/>
</dbReference>
<keyword evidence="3 6" id="KW-0717">Septation</keyword>
<accession>A0ABU9H979</accession>
<feature type="compositionally biased region" description="Basic and acidic residues" evidence="7">
    <location>
        <begin position="108"/>
        <end position="124"/>
    </location>
</feature>
<feature type="domain" description="Septum formation inhibitor MinC C-terminal" evidence="8">
    <location>
        <begin position="142"/>
        <end position="241"/>
    </location>
</feature>
<evidence type="ECO:0000256" key="3">
    <source>
        <dbReference type="ARBA" id="ARBA00023210"/>
    </source>
</evidence>
<comment type="similarity">
    <text evidence="1 6">Belongs to the MinC family.</text>
</comment>
<dbReference type="NCBIfam" id="TIGR01222">
    <property type="entry name" value="minC"/>
    <property type="match status" value="1"/>
</dbReference>
<feature type="domain" description="Septum formation inhibitor MinC N-terminal" evidence="9">
    <location>
        <begin position="2"/>
        <end position="70"/>
    </location>
</feature>
<evidence type="ECO:0000313" key="11">
    <source>
        <dbReference type="Proteomes" id="UP001366060"/>
    </source>
</evidence>
<keyword evidence="2 6" id="KW-0132">Cell division</keyword>
<sequence>MTLKSLNFTLLVVNLESETLSELADELNKRRLMAPEFFAQTPMVVNIVESSLNIDFLQLQQTVEEHGFILTGITGKVSEQQKDQASKYSIAVLHGSKRQIVKTAPAEQKSEQDADSTADIKESTEATPEESFVPGEVKTKVHNGRVRSGQQIYAKECDLVISGDVGAGAEVIADGNIHIYGTLRGKALAGAMGNTGAAIFCTVLEPELVSIAGVYKLSETLPEDMWSTSCSVSLEDQNMVFSSLNKI</sequence>
<dbReference type="InterPro" id="IPR007874">
    <property type="entry name" value="MinC_N"/>
</dbReference>
<dbReference type="HAMAP" id="MF_00267">
    <property type="entry name" value="MinC"/>
    <property type="match status" value="1"/>
</dbReference>
<evidence type="ECO:0000256" key="1">
    <source>
        <dbReference type="ARBA" id="ARBA00006291"/>
    </source>
</evidence>
<dbReference type="Gene3D" id="2.160.20.70">
    <property type="match status" value="1"/>
</dbReference>
<dbReference type="RefSeq" id="WP_341626967.1">
    <property type="nucleotide sequence ID" value="NZ_JBAKBA010000006.1"/>
</dbReference>
<dbReference type="PANTHER" id="PTHR34108">
    <property type="entry name" value="SEPTUM SITE-DETERMINING PROTEIN MINC"/>
    <property type="match status" value="1"/>
</dbReference>
<dbReference type="Proteomes" id="UP001366060">
    <property type="component" value="Unassembled WGS sequence"/>
</dbReference>
<keyword evidence="4 6" id="KW-0131">Cell cycle</keyword>
<comment type="subunit">
    <text evidence="6">Interacts with MinD and FtsZ.</text>
</comment>
<evidence type="ECO:0000259" key="9">
    <source>
        <dbReference type="Pfam" id="PF05209"/>
    </source>
</evidence>
<evidence type="ECO:0000256" key="5">
    <source>
        <dbReference type="ARBA" id="ARBA00025606"/>
    </source>
</evidence>
<dbReference type="InterPro" id="IPR036145">
    <property type="entry name" value="MinC_C_sf"/>
</dbReference>
<evidence type="ECO:0000259" key="8">
    <source>
        <dbReference type="Pfam" id="PF03775"/>
    </source>
</evidence>
<evidence type="ECO:0000256" key="6">
    <source>
        <dbReference type="HAMAP-Rule" id="MF_00267"/>
    </source>
</evidence>